<organism evidence="2 3">
    <name type="scientific">Aristolochia fimbriata</name>
    <name type="common">White veined hardy Dutchman's pipe vine</name>
    <dbReference type="NCBI Taxonomy" id="158543"/>
    <lineage>
        <taxon>Eukaryota</taxon>
        <taxon>Viridiplantae</taxon>
        <taxon>Streptophyta</taxon>
        <taxon>Embryophyta</taxon>
        <taxon>Tracheophyta</taxon>
        <taxon>Spermatophyta</taxon>
        <taxon>Magnoliopsida</taxon>
        <taxon>Magnoliidae</taxon>
        <taxon>Piperales</taxon>
        <taxon>Aristolochiaceae</taxon>
        <taxon>Aristolochia</taxon>
    </lineage>
</organism>
<gene>
    <name evidence="2" type="ORF">H6P81_006103</name>
</gene>
<feature type="region of interest" description="Disordered" evidence="1">
    <location>
        <begin position="79"/>
        <end position="108"/>
    </location>
</feature>
<dbReference type="EMBL" id="JAINDJ010000003">
    <property type="protein sequence ID" value="KAG9453199.1"/>
    <property type="molecule type" value="Genomic_DNA"/>
</dbReference>
<keyword evidence="3" id="KW-1185">Reference proteome</keyword>
<reference evidence="2 3" key="1">
    <citation type="submission" date="2021-07" db="EMBL/GenBank/DDBJ databases">
        <title>The Aristolochia fimbriata genome: insights into angiosperm evolution, floral development and chemical biosynthesis.</title>
        <authorList>
            <person name="Jiao Y."/>
        </authorList>
    </citation>
    <scope>NUCLEOTIDE SEQUENCE [LARGE SCALE GENOMIC DNA]</scope>
    <source>
        <strain evidence="2">IBCAS-2021</strain>
        <tissue evidence="2">Leaf</tissue>
    </source>
</reference>
<evidence type="ECO:0000256" key="1">
    <source>
        <dbReference type="SAM" id="MobiDB-lite"/>
    </source>
</evidence>
<dbReference type="Proteomes" id="UP000825729">
    <property type="component" value="Unassembled WGS sequence"/>
</dbReference>
<protein>
    <submittedName>
        <fullName evidence="2">Uncharacterized protein</fullName>
    </submittedName>
</protein>
<dbReference type="AlphaFoldDB" id="A0AAV7EXJ3"/>
<evidence type="ECO:0000313" key="3">
    <source>
        <dbReference type="Proteomes" id="UP000825729"/>
    </source>
</evidence>
<evidence type="ECO:0000313" key="2">
    <source>
        <dbReference type="EMBL" id="KAG9453199.1"/>
    </source>
</evidence>
<proteinExistence type="predicted"/>
<accession>A0AAV7EXJ3</accession>
<sequence length="108" mass="12265">MLEDWIRLCEICGEAATNITSLGDQRFMEDWNERRIFGQKTNSSSNERGAGLDNRFVQESIDPTNKVRGQASTIVEVIRRSPSSNSSVSPHHRHSEPSRRIVNSVSHR</sequence>
<feature type="compositionally biased region" description="Low complexity" evidence="1">
    <location>
        <begin position="80"/>
        <end position="89"/>
    </location>
</feature>
<comment type="caution">
    <text evidence="2">The sequence shown here is derived from an EMBL/GenBank/DDBJ whole genome shotgun (WGS) entry which is preliminary data.</text>
</comment>
<name>A0AAV7EXJ3_ARIFI</name>